<dbReference type="InterPro" id="IPR036779">
    <property type="entry name" value="LysM_dom_sf"/>
</dbReference>
<evidence type="ECO:0000313" key="2">
    <source>
        <dbReference type="EMBL" id="MBT1071039.1"/>
    </source>
</evidence>
<dbReference type="RefSeq" id="WP_214296745.1">
    <property type="nucleotide sequence ID" value="NZ_JAHDYS010000003.1"/>
</dbReference>
<dbReference type="Gene3D" id="3.10.350.10">
    <property type="entry name" value="LysM domain"/>
    <property type="match status" value="1"/>
</dbReference>
<accession>A0ABS5U5V3</accession>
<dbReference type="EMBL" id="JAHDYS010000003">
    <property type="protein sequence ID" value="MBT1071039.1"/>
    <property type="molecule type" value="Genomic_DNA"/>
</dbReference>
<evidence type="ECO:0000259" key="1">
    <source>
        <dbReference type="PROSITE" id="PS51782"/>
    </source>
</evidence>
<feature type="domain" description="LysM" evidence="1">
    <location>
        <begin position="41"/>
        <end position="93"/>
    </location>
</feature>
<keyword evidence="3" id="KW-1185">Reference proteome</keyword>
<reference evidence="2 3" key="1">
    <citation type="submission" date="2021-05" db="EMBL/GenBank/DDBJ databases">
        <title>The draft genome of Geobacter chapellei DSM 13688.</title>
        <authorList>
            <person name="Xu Z."/>
            <person name="Masuda Y."/>
            <person name="Itoh H."/>
            <person name="Senoo K."/>
        </authorList>
    </citation>
    <scope>NUCLEOTIDE SEQUENCE [LARGE SCALE GENOMIC DNA]</scope>
    <source>
        <strain evidence="2 3">DSM 13688</strain>
    </source>
</reference>
<dbReference type="PROSITE" id="PS51782">
    <property type="entry name" value="LYSM"/>
    <property type="match status" value="1"/>
</dbReference>
<name>A0ABS5U5V3_9BACT</name>
<protein>
    <submittedName>
        <fullName evidence="2">LysM peptidoglycan-binding domain-containing protein</fullName>
    </submittedName>
</protein>
<gene>
    <name evidence="2" type="ORF">KJB30_04535</name>
</gene>
<sequence>MDPQFELDPQALGASTATRTIKKAAKRKVHHFSKSSGKNGTVYTIKPGDHLFKILMRDYGLSNDQAEAFIDEVCRENNIHDIKRLRIGQKITIPDVRRSVDKVLPNVQPGEENEGLRTEEGSGSLGQALRLDVPSAPVGREAAVQIKEVWDKLVPSGTDLQSPISVQSPSFSLTLDSRRYPVYASMDGAKIVVDPTASIPPLVRSLITEKDPTVRIVSGSSDNRQFLADMLKSAKFYSVEEDFSVVFGGDPKLTVKADFKVEKTPESLVRQDVALINSSESPLPDSLTHFLKKEGFTVHEPFAVSKTFSSSASRLQVHQVTAKKQSDVVDALLQALSINNHVDRTLDVFAADNNGISLSVLAERYFERGGRRYVITRFDGDPVTYTLFRILETKGYQVVILEAQDNFRKISEKILSRMNIRGSFVQNALLSRKDLNYSLQVSGFKMEGDDIPGGSLFLTDLELNQVVRDMLRENGYQVHEHK</sequence>
<dbReference type="InterPro" id="IPR018392">
    <property type="entry name" value="LysM"/>
</dbReference>
<proteinExistence type="predicted"/>
<dbReference type="Proteomes" id="UP000784128">
    <property type="component" value="Unassembled WGS sequence"/>
</dbReference>
<comment type="caution">
    <text evidence="2">The sequence shown here is derived from an EMBL/GenBank/DDBJ whole genome shotgun (WGS) entry which is preliminary data.</text>
</comment>
<organism evidence="2 3">
    <name type="scientific">Pelotalea chapellei</name>
    <dbReference type="NCBI Taxonomy" id="44671"/>
    <lineage>
        <taxon>Bacteria</taxon>
        <taxon>Pseudomonadati</taxon>
        <taxon>Thermodesulfobacteriota</taxon>
        <taxon>Desulfuromonadia</taxon>
        <taxon>Geobacterales</taxon>
        <taxon>Geobacteraceae</taxon>
        <taxon>Pelotalea</taxon>
    </lineage>
</organism>
<evidence type="ECO:0000313" key="3">
    <source>
        <dbReference type="Proteomes" id="UP000784128"/>
    </source>
</evidence>
<dbReference type="CDD" id="cd00118">
    <property type="entry name" value="LysM"/>
    <property type="match status" value="1"/>
</dbReference>